<dbReference type="InterPro" id="IPR002043">
    <property type="entry name" value="UDG_fam1"/>
</dbReference>
<dbReference type="PANTHER" id="PTHR11264:SF0">
    <property type="entry name" value="URACIL-DNA GLYCOSYLASE"/>
    <property type="match status" value="1"/>
</dbReference>
<protein>
    <recommendedName>
        <fullName evidence="3">Uracil-DNA glycosylase</fullName>
    </recommendedName>
</protein>
<dbReference type="PANTHER" id="PTHR11264">
    <property type="entry name" value="URACIL-DNA GLYCOSYLASE"/>
    <property type="match status" value="1"/>
</dbReference>
<dbReference type="GO" id="GO:0097510">
    <property type="term" value="P:base-excision repair, AP site formation via deaminated base removal"/>
    <property type="evidence" value="ECO:0007669"/>
    <property type="project" value="TreeGrafter"/>
</dbReference>
<dbReference type="SUPFAM" id="SSF52141">
    <property type="entry name" value="Uracil-DNA glycosylase-like"/>
    <property type="match status" value="1"/>
</dbReference>
<gene>
    <name evidence="1" type="ORF">CO051_06210</name>
</gene>
<dbReference type="EMBL" id="PFSC01000159">
    <property type="protein sequence ID" value="PJC30337.1"/>
    <property type="molecule type" value="Genomic_DNA"/>
</dbReference>
<comment type="caution">
    <text evidence="1">The sequence shown here is derived from an EMBL/GenBank/DDBJ whole genome shotgun (WGS) entry which is preliminary data.</text>
</comment>
<organism evidence="1 2">
    <name type="scientific">Candidatus Roizmanbacteria bacterium CG_4_9_14_0_2_um_filter_39_13</name>
    <dbReference type="NCBI Taxonomy" id="1974839"/>
    <lineage>
        <taxon>Bacteria</taxon>
        <taxon>Candidatus Roizmaniibacteriota</taxon>
    </lineage>
</organism>
<evidence type="ECO:0000313" key="1">
    <source>
        <dbReference type="EMBL" id="PJC30337.1"/>
    </source>
</evidence>
<evidence type="ECO:0008006" key="3">
    <source>
        <dbReference type="Google" id="ProtNLM"/>
    </source>
</evidence>
<dbReference type="InterPro" id="IPR036895">
    <property type="entry name" value="Uracil-DNA_glycosylase-like_sf"/>
</dbReference>
<dbReference type="Gene3D" id="3.40.470.10">
    <property type="entry name" value="Uracil-DNA glycosylase-like domain"/>
    <property type="match status" value="1"/>
</dbReference>
<sequence length="67" mass="7632">MNRKNIVYMLWGNYAKQKGAAIDSMNNLILTSAHPSPFSVQAFFGNKHFCACNIYLKTHGIDPIDWK</sequence>
<reference evidence="2" key="1">
    <citation type="submission" date="2017-09" db="EMBL/GenBank/DDBJ databases">
        <title>Depth-based differentiation of microbial function through sediment-hosted aquifers and enrichment of novel symbionts in the deep terrestrial subsurface.</title>
        <authorList>
            <person name="Probst A.J."/>
            <person name="Ladd B."/>
            <person name="Jarett J.K."/>
            <person name="Geller-Mcgrath D.E."/>
            <person name="Sieber C.M.K."/>
            <person name="Emerson J.B."/>
            <person name="Anantharaman K."/>
            <person name="Thomas B.C."/>
            <person name="Malmstrom R."/>
            <person name="Stieglmeier M."/>
            <person name="Klingl A."/>
            <person name="Woyke T."/>
            <person name="Ryan C.M."/>
            <person name="Banfield J.F."/>
        </authorList>
    </citation>
    <scope>NUCLEOTIDE SEQUENCE [LARGE SCALE GENOMIC DNA]</scope>
</reference>
<dbReference type="AlphaFoldDB" id="A0A2M8EWV1"/>
<name>A0A2M8EWV1_9BACT</name>
<dbReference type="GO" id="GO:0004844">
    <property type="term" value="F:uracil DNA N-glycosylase activity"/>
    <property type="evidence" value="ECO:0007669"/>
    <property type="project" value="InterPro"/>
</dbReference>
<proteinExistence type="predicted"/>
<evidence type="ECO:0000313" key="2">
    <source>
        <dbReference type="Proteomes" id="UP000231383"/>
    </source>
</evidence>
<accession>A0A2M8EWV1</accession>
<dbReference type="Proteomes" id="UP000231383">
    <property type="component" value="Unassembled WGS sequence"/>
</dbReference>